<feature type="compositionally biased region" description="Basic and acidic residues" evidence="1">
    <location>
        <begin position="58"/>
        <end position="74"/>
    </location>
</feature>
<accession>A0ABR3SR42</accession>
<dbReference type="EMBL" id="JAJVDC020000075">
    <property type="protein sequence ID" value="KAL1627182.1"/>
    <property type="molecule type" value="Genomic_DNA"/>
</dbReference>
<keyword evidence="3" id="KW-1185">Reference proteome</keyword>
<evidence type="ECO:0000256" key="1">
    <source>
        <dbReference type="SAM" id="MobiDB-lite"/>
    </source>
</evidence>
<gene>
    <name evidence="2" type="ORF">SLS56_006520</name>
</gene>
<evidence type="ECO:0000313" key="2">
    <source>
        <dbReference type="EMBL" id="KAL1627182.1"/>
    </source>
</evidence>
<feature type="region of interest" description="Disordered" evidence="1">
    <location>
        <begin position="1"/>
        <end position="111"/>
    </location>
</feature>
<protein>
    <submittedName>
        <fullName evidence="2">Uncharacterized protein</fullName>
    </submittedName>
</protein>
<reference evidence="2 3" key="1">
    <citation type="submission" date="2024-02" db="EMBL/GenBank/DDBJ databases">
        <title>De novo assembly and annotation of 12 fungi associated with fruit tree decline syndrome in Ontario, Canada.</title>
        <authorList>
            <person name="Sulman M."/>
            <person name="Ellouze W."/>
            <person name="Ilyukhin E."/>
        </authorList>
    </citation>
    <scope>NUCLEOTIDE SEQUENCE [LARGE SCALE GENOMIC DNA]</scope>
    <source>
        <strain evidence="2 3">M1-105</strain>
    </source>
</reference>
<feature type="compositionally biased region" description="Pro residues" evidence="1">
    <location>
        <begin position="154"/>
        <end position="164"/>
    </location>
</feature>
<name>A0ABR3SR42_9PEZI</name>
<proteinExistence type="predicted"/>
<organism evidence="2 3">
    <name type="scientific">Neofusicoccum ribis</name>
    <dbReference type="NCBI Taxonomy" id="45134"/>
    <lineage>
        <taxon>Eukaryota</taxon>
        <taxon>Fungi</taxon>
        <taxon>Dikarya</taxon>
        <taxon>Ascomycota</taxon>
        <taxon>Pezizomycotina</taxon>
        <taxon>Dothideomycetes</taxon>
        <taxon>Dothideomycetes incertae sedis</taxon>
        <taxon>Botryosphaeriales</taxon>
        <taxon>Botryosphaeriaceae</taxon>
        <taxon>Neofusicoccum</taxon>
    </lineage>
</organism>
<evidence type="ECO:0000313" key="3">
    <source>
        <dbReference type="Proteomes" id="UP001521116"/>
    </source>
</evidence>
<feature type="compositionally biased region" description="Polar residues" evidence="1">
    <location>
        <begin position="41"/>
        <end position="54"/>
    </location>
</feature>
<feature type="region of interest" description="Disordered" evidence="1">
    <location>
        <begin position="148"/>
        <end position="171"/>
    </location>
</feature>
<sequence>MAPTGFVGQEPPRGKTGIMFRKNKPYFKVSDGQASGKRSPKISSSRRVQNSASVKSHHSGEHARRKTDNGDKSASRKRPPPTKLTSDKHKSSLRESPSLAEKPTQDRPSLVDECDDSAVANWIKTVQASAEQQREQIWLKTGTALPVRLKVPPSKKPSPSSPRPLPRDQPQDVPIAYIRTSGNFLDENVTGGADELVRLHSSTNKEIIPPATPIGWNLQWNLVTEVSEKLGSTSKRAQFLGVPGYELYRKHSRKTVRISAIAEVYGDGISNKESSETSSASFGLTFPVFDEKNWHLLRERDPSLPTYKKVECFEDAGDRDTDLWLGTANSIAVKMSSKVLIAHIPGFRSILNEHSQFCLGRGGFSTPRYAVSICANANRELVIEPADKMRNISQSTVDHTRSMKYNFLDFIKALHGVEVDDVANFRNSLRRIVNYLRCPAAIKKCLETIEDKQYSELRPVIYKEAREYLRFSHKYGAREIFKLAFHDVVMQAAGSENFERYLRGIPSAARFIVKMEMERWRMGLVFDNLWERAWAALEGEPQVPSDTS</sequence>
<comment type="caution">
    <text evidence="2">The sequence shown here is derived from an EMBL/GenBank/DDBJ whole genome shotgun (WGS) entry which is preliminary data.</text>
</comment>
<dbReference type="Proteomes" id="UP001521116">
    <property type="component" value="Unassembled WGS sequence"/>
</dbReference>